<dbReference type="EMBL" id="BMEO01000002">
    <property type="protein sequence ID" value="GGF86521.1"/>
    <property type="molecule type" value="Genomic_DNA"/>
</dbReference>
<feature type="transmembrane region" description="Helical" evidence="7">
    <location>
        <begin position="292"/>
        <end position="314"/>
    </location>
</feature>
<dbReference type="SMART" id="SM00563">
    <property type="entry name" value="PlsC"/>
    <property type="match status" value="1"/>
</dbReference>
<keyword evidence="4 7" id="KW-0812">Transmembrane</keyword>
<feature type="transmembrane region" description="Helical" evidence="7">
    <location>
        <begin position="402"/>
        <end position="419"/>
    </location>
</feature>
<evidence type="ECO:0000256" key="7">
    <source>
        <dbReference type="SAM" id="Phobius"/>
    </source>
</evidence>
<evidence type="ECO:0000259" key="8">
    <source>
        <dbReference type="SMART" id="SM00563"/>
    </source>
</evidence>
<organism evidence="9 10">
    <name type="scientific">Marinicella pacifica</name>
    <dbReference type="NCBI Taxonomy" id="1171543"/>
    <lineage>
        <taxon>Bacteria</taxon>
        <taxon>Pseudomonadati</taxon>
        <taxon>Pseudomonadota</taxon>
        <taxon>Gammaproteobacteria</taxon>
        <taxon>Lysobacterales</taxon>
        <taxon>Marinicellaceae</taxon>
        <taxon>Marinicella</taxon>
    </lineage>
</organism>
<accession>A0A917FJM0</accession>
<feature type="transmembrane region" description="Helical" evidence="7">
    <location>
        <begin position="92"/>
        <end position="117"/>
    </location>
</feature>
<evidence type="ECO:0000256" key="6">
    <source>
        <dbReference type="ARBA" id="ARBA00023136"/>
    </source>
</evidence>
<proteinExistence type="predicted"/>
<dbReference type="Pfam" id="PF01553">
    <property type="entry name" value="Acyltransferase"/>
    <property type="match status" value="1"/>
</dbReference>
<dbReference type="InterPro" id="IPR011701">
    <property type="entry name" value="MFS"/>
</dbReference>
<keyword evidence="10" id="KW-1185">Reference proteome</keyword>
<comment type="caution">
    <text evidence="9">The sequence shown here is derived from an EMBL/GenBank/DDBJ whole genome shotgun (WGS) entry which is preliminary data.</text>
</comment>
<dbReference type="AlphaFoldDB" id="A0A917FJM0"/>
<comment type="subcellular location">
    <subcellularLocation>
        <location evidence="1">Cell membrane</location>
        <topology evidence="1">Multi-pass membrane protein</topology>
    </subcellularLocation>
</comment>
<dbReference type="SUPFAM" id="SSF69593">
    <property type="entry name" value="Glycerol-3-phosphate (1)-acyltransferase"/>
    <property type="match status" value="1"/>
</dbReference>
<reference evidence="9" key="2">
    <citation type="submission" date="2020-09" db="EMBL/GenBank/DDBJ databases">
        <authorList>
            <person name="Sun Q."/>
            <person name="Zhou Y."/>
        </authorList>
    </citation>
    <scope>NUCLEOTIDE SEQUENCE</scope>
    <source>
        <strain evidence="9">CGMCC 1.12181</strain>
    </source>
</reference>
<feature type="transmembrane region" description="Helical" evidence="7">
    <location>
        <begin position="20"/>
        <end position="45"/>
    </location>
</feature>
<keyword evidence="5 7" id="KW-1133">Transmembrane helix</keyword>
<dbReference type="GO" id="GO:0016746">
    <property type="term" value="F:acyltransferase activity"/>
    <property type="evidence" value="ECO:0007669"/>
    <property type="project" value="InterPro"/>
</dbReference>
<feature type="transmembrane region" description="Helical" evidence="7">
    <location>
        <begin position="376"/>
        <end position="396"/>
    </location>
</feature>
<keyword evidence="6 7" id="KW-0472">Membrane</keyword>
<dbReference type="PANTHER" id="PTHR43266">
    <property type="entry name" value="MACROLIDE-EFFLUX PROTEIN"/>
    <property type="match status" value="1"/>
</dbReference>
<sequence length="642" mass="71969">MSTHSQFHLLKERRYLPFFLTQFFGAFNDNVFKNALIIMIAFQVAEQHINLLTNLAFGLFILPFFLFSAFAGQVADKYPKDTLIRRIKMGEIAIMLLASVGFYLNHVGLLIFVLFLMGSQSSLFGPVKYGYLPEKLNRHELMGGNGLVESSTFISILLGTILGGVLIAMDSFVPISLAVVGFATLGYLSARQIPLTPAAEPTIKLDWGLWRATADNLKTVKRHRDIYLAIMGISWFWFFGSVFLAQMPNFTRLVLHGNEHVVTLLLTMFSVGIGVGSLLCEKLSNRRVEIGLVPLGALGLAIFGLDLSIAGMGMDLDIEGIVGLGEVLTFTGTYRINFDLLMIGVFGGLYIVPLYSMVQARSEKSWVSRMIAGNNIINALFMVVAALLGMVVLAGLDWSIPQLFLITIGLHIIVSLIIFKLMPDFIVRLVAWVVSTLVYRTRYSGLHNIPADGGVILACNHISFMDPVIISARSPRPVRYVMHDRIYHLPILHWIFRLARCIPIASEKENPEVLAEAYRQIYARLEAGEVVVVFPEGRLTDDGRVGEFKRGIEKVLQKYPVPVVPMALNNLWGSMFSRYRKKWYQRWPRKLWARIELIVGEPMVPEEVTAVELQRRVIALKNQAKADNPLLPDPPLKTDSRA</sequence>
<evidence type="ECO:0000313" key="9">
    <source>
        <dbReference type="EMBL" id="GGF86521.1"/>
    </source>
</evidence>
<feature type="domain" description="Phospholipid/glycerol acyltransferase" evidence="8">
    <location>
        <begin position="455"/>
        <end position="571"/>
    </location>
</feature>
<dbReference type="CDD" id="cd07989">
    <property type="entry name" value="LPLAT_AGPAT-like"/>
    <property type="match status" value="1"/>
</dbReference>
<dbReference type="GO" id="GO:0022857">
    <property type="term" value="F:transmembrane transporter activity"/>
    <property type="evidence" value="ECO:0007669"/>
    <property type="project" value="InterPro"/>
</dbReference>
<dbReference type="PANTHER" id="PTHR43266:SF2">
    <property type="entry name" value="MAJOR FACILITATOR SUPERFAMILY (MFS) PROFILE DOMAIN-CONTAINING PROTEIN"/>
    <property type="match status" value="1"/>
</dbReference>
<feature type="transmembrane region" description="Helical" evidence="7">
    <location>
        <begin position="226"/>
        <end position="248"/>
    </location>
</feature>
<dbReference type="Pfam" id="PF07690">
    <property type="entry name" value="MFS_1"/>
    <property type="match status" value="1"/>
</dbReference>
<dbReference type="Gene3D" id="1.20.1250.20">
    <property type="entry name" value="MFS general substrate transporter like domains"/>
    <property type="match status" value="1"/>
</dbReference>
<dbReference type="RefSeq" id="WP_188364044.1">
    <property type="nucleotide sequence ID" value="NZ_BAABJF010000032.1"/>
</dbReference>
<dbReference type="InterPro" id="IPR002123">
    <property type="entry name" value="Plipid/glycerol_acylTrfase"/>
</dbReference>
<protein>
    <submittedName>
        <fullName evidence="9">MFS transporter</fullName>
    </submittedName>
</protein>
<evidence type="ECO:0000256" key="5">
    <source>
        <dbReference type="ARBA" id="ARBA00022989"/>
    </source>
</evidence>
<reference evidence="9" key="1">
    <citation type="journal article" date="2014" name="Int. J. Syst. Evol. Microbiol.">
        <title>Complete genome sequence of Corynebacterium casei LMG S-19264T (=DSM 44701T), isolated from a smear-ripened cheese.</title>
        <authorList>
            <consortium name="US DOE Joint Genome Institute (JGI-PGF)"/>
            <person name="Walter F."/>
            <person name="Albersmeier A."/>
            <person name="Kalinowski J."/>
            <person name="Ruckert C."/>
        </authorList>
    </citation>
    <scope>NUCLEOTIDE SEQUENCE</scope>
    <source>
        <strain evidence="9">CGMCC 1.12181</strain>
    </source>
</reference>
<evidence type="ECO:0000256" key="2">
    <source>
        <dbReference type="ARBA" id="ARBA00022448"/>
    </source>
</evidence>
<keyword evidence="2" id="KW-0813">Transport</keyword>
<feature type="transmembrane region" description="Helical" evidence="7">
    <location>
        <begin position="152"/>
        <end position="185"/>
    </location>
</feature>
<dbReference type="CDD" id="cd06173">
    <property type="entry name" value="MFS_MefA_like"/>
    <property type="match status" value="1"/>
</dbReference>
<dbReference type="Proteomes" id="UP000605253">
    <property type="component" value="Unassembled WGS sequence"/>
</dbReference>
<keyword evidence="3" id="KW-1003">Cell membrane</keyword>
<name>A0A917FJM0_9GAMM</name>
<dbReference type="InterPro" id="IPR036259">
    <property type="entry name" value="MFS_trans_sf"/>
</dbReference>
<dbReference type="SUPFAM" id="SSF103473">
    <property type="entry name" value="MFS general substrate transporter"/>
    <property type="match status" value="1"/>
</dbReference>
<feature type="transmembrane region" description="Helical" evidence="7">
    <location>
        <begin position="51"/>
        <end position="71"/>
    </location>
</feature>
<evidence type="ECO:0000256" key="4">
    <source>
        <dbReference type="ARBA" id="ARBA00022692"/>
    </source>
</evidence>
<dbReference type="GO" id="GO:0005886">
    <property type="term" value="C:plasma membrane"/>
    <property type="evidence" value="ECO:0007669"/>
    <property type="project" value="UniProtKB-SubCell"/>
</dbReference>
<evidence type="ECO:0000313" key="10">
    <source>
        <dbReference type="Proteomes" id="UP000605253"/>
    </source>
</evidence>
<feature type="transmembrane region" description="Helical" evidence="7">
    <location>
        <begin position="260"/>
        <end position="280"/>
    </location>
</feature>
<gene>
    <name evidence="9" type="ORF">GCM10011365_04380</name>
</gene>
<feature type="transmembrane region" description="Helical" evidence="7">
    <location>
        <begin position="334"/>
        <end position="355"/>
    </location>
</feature>
<evidence type="ECO:0000256" key="3">
    <source>
        <dbReference type="ARBA" id="ARBA00022475"/>
    </source>
</evidence>
<evidence type="ECO:0000256" key="1">
    <source>
        <dbReference type="ARBA" id="ARBA00004651"/>
    </source>
</evidence>